<dbReference type="GO" id="GO:1990450">
    <property type="term" value="F:linear polyubiquitin binding"/>
    <property type="evidence" value="ECO:0007669"/>
    <property type="project" value="TreeGrafter"/>
</dbReference>
<dbReference type="EMBL" id="CAQQ02386651">
    <property type="status" value="NOT_ANNOTATED_CDS"/>
    <property type="molecule type" value="Genomic_DNA"/>
</dbReference>
<reference evidence="9" key="1">
    <citation type="submission" date="2013-02" db="EMBL/GenBank/DDBJ databases">
        <authorList>
            <person name="Hughes D."/>
        </authorList>
    </citation>
    <scope>NUCLEOTIDE SEQUENCE</scope>
    <source>
        <strain>Durham</strain>
        <strain evidence="9">NC isolate 2 -- Noor lab</strain>
    </source>
</reference>
<evidence type="ECO:0000256" key="6">
    <source>
        <dbReference type="ARBA" id="ARBA00022833"/>
    </source>
</evidence>
<keyword evidence="9" id="KW-1185">Reference proteome</keyword>
<sequence length="123" mass="13949">IQDPNFKWCIQCSSGFFARPKQKRLICPDCGSVTCAQCRKTWEKQHEGISCEQFEDWKKANDPDTQAEGVAQHLAQHGIDCPKCKFRYSLARGGCMHFTCVQCKYEFCYGCGKPFMMGAKCTG</sequence>
<reference evidence="8" key="2">
    <citation type="submission" date="2015-06" db="UniProtKB">
        <authorList>
            <consortium name="EnsemblMetazoa"/>
        </authorList>
    </citation>
    <scope>IDENTIFICATION</scope>
</reference>
<dbReference type="SMART" id="SM00647">
    <property type="entry name" value="IBR"/>
    <property type="match status" value="2"/>
</dbReference>
<feature type="domain" description="RING-type" evidence="7">
    <location>
        <begin position="1"/>
        <end position="123"/>
    </location>
</feature>
<dbReference type="InterPro" id="IPR026254">
    <property type="entry name" value="RNF31-like"/>
</dbReference>
<dbReference type="PROSITE" id="PS51873">
    <property type="entry name" value="TRIAD"/>
    <property type="match status" value="1"/>
</dbReference>
<keyword evidence="4" id="KW-0863">Zinc-finger</keyword>
<evidence type="ECO:0000256" key="4">
    <source>
        <dbReference type="ARBA" id="ARBA00022771"/>
    </source>
</evidence>
<evidence type="ECO:0000313" key="9">
    <source>
        <dbReference type="Proteomes" id="UP000015102"/>
    </source>
</evidence>
<dbReference type="InterPro" id="IPR044066">
    <property type="entry name" value="TRIAD_supradom"/>
</dbReference>
<dbReference type="EnsemblMetazoa" id="MESCA009587-RA">
    <property type="protein sequence ID" value="MESCA009587-PA"/>
    <property type="gene ID" value="MESCA009587"/>
</dbReference>
<evidence type="ECO:0000256" key="2">
    <source>
        <dbReference type="ARBA" id="ARBA00022723"/>
    </source>
</evidence>
<keyword evidence="2" id="KW-0479">Metal-binding</keyword>
<dbReference type="SUPFAM" id="SSF57850">
    <property type="entry name" value="RING/U-box"/>
    <property type="match status" value="2"/>
</dbReference>
<dbReference type="STRING" id="36166.T1H0B3"/>
<keyword evidence="5" id="KW-0833">Ubl conjugation pathway</keyword>
<dbReference type="Proteomes" id="UP000015102">
    <property type="component" value="Unassembled WGS sequence"/>
</dbReference>
<evidence type="ECO:0000256" key="1">
    <source>
        <dbReference type="ARBA" id="ARBA00022679"/>
    </source>
</evidence>
<dbReference type="Pfam" id="PF22191">
    <property type="entry name" value="IBR_1"/>
    <property type="match status" value="1"/>
</dbReference>
<organism evidence="8 9">
    <name type="scientific">Megaselia scalaris</name>
    <name type="common">Humpbacked fly</name>
    <name type="synonym">Phora scalaris</name>
    <dbReference type="NCBI Taxonomy" id="36166"/>
    <lineage>
        <taxon>Eukaryota</taxon>
        <taxon>Metazoa</taxon>
        <taxon>Ecdysozoa</taxon>
        <taxon>Arthropoda</taxon>
        <taxon>Hexapoda</taxon>
        <taxon>Insecta</taxon>
        <taxon>Pterygota</taxon>
        <taxon>Neoptera</taxon>
        <taxon>Endopterygota</taxon>
        <taxon>Diptera</taxon>
        <taxon>Brachycera</taxon>
        <taxon>Muscomorpha</taxon>
        <taxon>Platypezoidea</taxon>
        <taxon>Phoridae</taxon>
        <taxon>Megaseliini</taxon>
        <taxon>Megaselia</taxon>
    </lineage>
</organism>
<dbReference type="GO" id="GO:0008270">
    <property type="term" value="F:zinc ion binding"/>
    <property type="evidence" value="ECO:0007669"/>
    <property type="project" value="UniProtKB-KW"/>
</dbReference>
<keyword evidence="6" id="KW-0862">Zinc</keyword>
<dbReference type="GO" id="GO:0036435">
    <property type="term" value="F:K48-linked polyubiquitin modification-dependent protein binding"/>
    <property type="evidence" value="ECO:0007669"/>
    <property type="project" value="TreeGrafter"/>
</dbReference>
<dbReference type="InterPro" id="IPR002867">
    <property type="entry name" value="IBR_dom"/>
</dbReference>
<proteinExistence type="predicted"/>
<accession>T1H0B3</accession>
<dbReference type="HOGENOM" id="CLU_2021015_0_0_1"/>
<dbReference type="GO" id="GO:0061630">
    <property type="term" value="F:ubiquitin protein ligase activity"/>
    <property type="evidence" value="ECO:0007669"/>
    <property type="project" value="TreeGrafter"/>
</dbReference>
<evidence type="ECO:0000256" key="5">
    <source>
        <dbReference type="ARBA" id="ARBA00022786"/>
    </source>
</evidence>
<evidence type="ECO:0000259" key="7">
    <source>
        <dbReference type="PROSITE" id="PS51873"/>
    </source>
</evidence>
<dbReference type="PANTHER" id="PTHR16004:SF2">
    <property type="entry name" value="E3 UBIQUITIN-PROTEIN LIGASE LUBEL"/>
    <property type="match status" value="1"/>
</dbReference>
<dbReference type="Gene3D" id="1.20.120.1750">
    <property type="match status" value="1"/>
</dbReference>
<dbReference type="AlphaFoldDB" id="T1H0B3"/>
<dbReference type="PANTHER" id="PTHR16004">
    <property type="entry name" value="RING FINGER PROTEIN 31-RELATED"/>
    <property type="match status" value="1"/>
</dbReference>
<evidence type="ECO:0000313" key="8">
    <source>
        <dbReference type="EnsemblMetazoa" id="MESCA009587-PA"/>
    </source>
</evidence>
<dbReference type="GO" id="GO:0070530">
    <property type="term" value="F:K63-linked polyubiquitin modification-dependent protein binding"/>
    <property type="evidence" value="ECO:0007669"/>
    <property type="project" value="TreeGrafter"/>
</dbReference>
<keyword evidence="1" id="KW-0808">Transferase</keyword>
<evidence type="ECO:0000256" key="3">
    <source>
        <dbReference type="ARBA" id="ARBA00022737"/>
    </source>
</evidence>
<name>T1H0B3_MEGSC</name>
<dbReference type="Pfam" id="PF01485">
    <property type="entry name" value="IBR"/>
    <property type="match status" value="1"/>
</dbReference>
<keyword evidence="3" id="KW-0677">Repeat</keyword>
<protein>
    <recommendedName>
        <fullName evidence="7">RING-type domain-containing protein</fullName>
    </recommendedName>
</protein>
<dbReference type="GO" id="GO:0097039">
    <property type="term" value="P:protein linear polyubiquitination"/>
    <property type="evidence" value="ECO:0007669"/>
    <property type="project" value="TreeGrafter"/>
</dbReference>
<dbReference type="GO" id="GO:0071797">
    <property type="term" value="C:LUBAC complex"/>
    <property type="evidence" value="ECO:0007669"/>
    <property type="project" value="InterPro"/>
</dbReference>